<name>A0A8H3QIV7_9GLOM</name>
<reference evidence="2" key="1">
    <citation type="submission" date="2019-10" db="EMBL/GenBank/DDBJ databases">
        <title>Conservation and host-specific expression of non-tandemly repeated heterogenous ribosome RNA gene in arbuscular mycorrhizal fungi.</title>
        <authorList>
            <person name="Maeda T."/>
            <person name="Kobayashi Y."/>
            <person name="Nakagawa T."/>
            <person name="Ezawa T."/>
            <person name="Yamaguchi K."/>
            <person name="Bino T."/>
            <person name="Nishimoto Y."/>
            <person name="Shigenobu S."/>
            <person name="Kawaguchi M."/>
        </authorList>
    </citation>
    <scope>NUCLEOTIDE SEQUENCE</scope>
    <source>
        <strain evidence="2">HR1</strain>
    </source>
</reference>
<organism evidence="2 3">
    <name type="scientific">Rhizophagus clarus</name>
    <dbReference type="NCBI Taxonomy" id="94130"/>
    <lineage>
        <taxon>Eukaryota</taxon>
        <taxon>Fungi</taxon>
        <taxon>Fungi incertae sedis</taxon>
        <taxon>Mucoromycota</taxon>
        <taxon>Glomeromycotina</taxon>
        <taxon>Glomeromycetes</taxon>
        <taxon>Glomerales</taxon>
        <taxon>Glomeraceae</taxon>
        <taxon>Rhizophagus</taxon>
    </lineage>
</organism>
<feature type="compositionally biased region" description="Acidic residues" evidence="1">
    <location>
        <begin position="37"/>
        <end position="54"/>
    </location>
</feature>
<evidence type="ECO:0000313" key="3">
    <source>
        <dbReference type="Proteomes" id="UP000615446"/>
    </source>
</evidence>
<evidence type="ECO:0000256" key="1">
    <source>
        <dbReference type="SAM" id="MobiDB-lite"/>
    </source>
</evidence>
<comment type="caution">
    <text evidence="2">The sequence shown here is derived from an EMBL/GenBank/DDBJ whole genome shotgun (WGS) entry which is preliminary data.</text>
</comment>
<dbReference type="AlphaFoldDB" id="A0A8H3QIV7"/>
<sequence>MTKKSVLNILNKELKERGLFGAVVIHNFYCFLKKNDDDDDDDDGDGGGDDDDDGYDKAFEWYSRSSSESGNIKATLY</sequence>
<accession>A0A8H3QIV7</accession>
<proteinExistence type="predicted"/>
<dbReference type="Proteomes" id="UP000615446">
    <property type="component" value="Unassembled WGS sequence"/>
</dbReference>
<feature type="region of interest" description="Disordered" evidence="1">
    <location>
        <begin position="33"/>
        <end position="57"/>
    </location>
</feature>
<gene>
    <name evidence="2" type="ORF">RCL2_000823500</name>
</gene>
<dbReference type="EMBL" id="BLAL01000053">
    <property type="protein sequence ID" value="GES80976.1"/>
    <property type="molecule type" value="Genomic_DNA"/>
</dbReference>
<evidence type="ECO:0000313" key="2">
    <source>
        <dbReference type="EMBL" id="GES80976.1"/>
    </source>
</evidence>
<protein>
    <submittedName>
        <fullName evidence="2">Uncharacterized protein</fullName>
    </submittedName>
</protein>